<dbReference type="Proteomes" id="UP001499882">
    <property type="component" value="Unassembled WGS sequence"/>
</dbReference>
<evidence type="ECO:0000256" key="1">
    <source>
        <dbReference type="SAM" id="SignalP"/>
    </source>
</evidence>
<dbReference type="InterPro" id="IPR013783">
    <property type="entry name" value="Ig-like_fold"/>
</dbReference>
<dbReference type="RefSeq" id="WP_345528282.1">
    <property type="nucleotide sequence ID" value="NZ_BAABKN010000023.1"/>
</dbReference>
<name>A0ABP8Z6B4_9ACTN</name>
<proteinExistence type="predicted"/>
<dbReference type="Gene3D" id="2.60.40.2700">
    <property type="match status" value="1"/>
</dbReference>
<organism evidence="2 3">
    <name type="scientific">Nocardioides endophyticus</name>
    <dbReference type="NCBI Taxonomy" id="1353775"/>
    <lineage>
        <taxon>Bacteria</taxon>
        <taxon>Bacillati</taxon>
        <taxon>Actinomycetota</taxon>
        <taxon>Actinomycetes</taxon>
        <taxon>Propionibacteriales</taxon>
        <taxon>Nocardioidaceae</taxon>
        <taxon>Nocardioides</taxon>
    </lineage>
</organism>
<keyword evidence="3" id="KW-1185">Reference proteome</keyword>
<reference evidence="3" key="1">
    <citation type="journal article" date="2019" name="Int. J. Syst. Evol. Microbiol.">
        <title>The Global Catalogue of Microorganisms (GCM) 10K type strain sequencing project: providing services to taxonomists for standard genome sequencing and annotation.</title>
        <authorList>
            <consortium name="The Broad Institute Genomics Platform"/>
            <consortium name="The Broad Institute Genome Sequencing Center for Infectious Disease"/>
            <person name="Wu L."/>
            <person name="Ma J."/>
        </authorList>
    </citation>
    <scope>NUCLEOTIDE SEQUENCE [LARGE SCALE GENOMIC DNA]</scope>
    <source>
        <strain evidence="3">JCM 18532</strain>
    </source>
</reference>
<sequence length="365" mass="37063">MRARLARLAVLTATTSLVVAGAVGAVPSASADPAPSPNLVVNIVDTAGSATKGMVMLWSISDPEAGPIPLGEEDPDSGAPILASSYQALVPPGDYALFAITGWGGTICLGVSPCSISTISTGPLGGPGSMPNLTAGVTVPVSGAATVNLSSGLPALTGSGIVGQPLTVDFPAGFDDLQTLMNSYLGVYGAILGTTTAAPGVVWTRNGQAIPGATGTTYVPTAQDVGNQVVATTSYNLLLAALLGSMSQGTFQVPAPFTTTGITVKKVATAISLKVPAKIKFGKRPTARITAKTGTADLSGWTTLKISGTKGQQRVLVRKGFAQVKLPKLKPGKHKVTATFIATNVYVASQTTEKIVVQKKKKHKK</sequence>
<feature type="signal peptide" evidence="1">
    <location>
        <begin position="1"/>
        <end position="31"/>
    </location>
</feature>
<accession>A0ABP8Z6B4</accession>
<keyword evidence="1" id="KW-0732">Signal</keyword>
<dbReference type="Gene3D" id="2.60.40.10">
    <property type="entry name" value="Immunoglobulins"/>
    <property type="match status" value="1"/>
</dbReference>
<dbReference type="EMBL" id="BAABKN010000023">
    <property type="protein sequence ID" value="GAA4747752.1"/>
    <property type="molecule type" value="Genomic_DNA"/>
</dbReference>
<comment type="caution">
    <text evidence="2">The sequence shown here is derived from an EMBL/GenBank/DDBJ whole genome shotgun (WGS) entry which is preliminary data.</text>
</comment>
<gene>
    <name evidence="2" type="ORF">GCM10023350_35810</name>
</gene>
<evidence type="ECO:0008006" key="4">
    <source>
        <dbReference type="Google" id="ProtNLM"/>
    </source>
</evidence>
<evidence type="ECO:0000313" key="3">
    <source>
        <dbReference type="Proteomes" id="UP001499882"/>
    </source>
</evidence>
<protein>
    <recommendedName>
        <fullName evidence="4">Bacterial Ig-like domain-containing protein</fullName>
    </recommendedName>
</protein>
<feature type="chain" id="PRO_5045196077" description="Bacterial Ig-like domain-containing protein" evidence="1">
    <location>
        <begin position="32"/>
        <end position="365"/>
    </location>
</feature>
<evidence type="ECO:0000313" key="2">
    <source>
        <dbReference type="EMBL" id="GAA4747752.1"/>
    </source>
</evidence>